<dbReference type="InterPro" id="IPR048342">
    <property type="entry name" value="DUF1285_C"/>
</dbReference>
<dbReference type="Gene3D" id="2.30.270.10">
    <property type="entry name" value="duf1285 protein"/>
    <property type="match status" value="1"/>
</dbReference>
<evidence type="ECO:0000313" key="3">
    <source>
        <dbReference type="EMBL" id="EHJ91398.1"/>
    </source>
</evidence>
<evidence type="ECO:0000313" key="4">
    <source>
        <dbReference type="Proteomes" id="UP000005756"/>
    </source>
</evidence>
<evidence type="ECO:0008006" key="5">
    <source>
        <dbReference type="Google" id="ProtNLM"/>
    </source>
</evidence>
<dbReference type="Proteomes" id="UP000005756">
    <property type="component" value="Unassembled WGS sequence"/>
</dbReference>
<dbReference type="Pfam" id="PF21028">
    <property type="entry name" value="DUF1285_C"/>
    <property type="match status" value="1"/>
</dbReference>
<accession>A0A7U9BY46</accession>
<dbReference type="EMBL" id="JH393260">
    <property type="protein sequence ID" value="EHJ91398.1"/>
    <property type="molecule type" value="Genomic_DNA"/>
</dbReference>
<gene>
    <name evidence="3" type="ORF">KUC_3841</name>
</gene>
<dbReference type="PIRSF" id="PIRSF029557">
    <property type="entry name" value="UCP029557"/>
    <property type="match status" value="1"/>
</dbReference>
<feature type="domain" description="DUF1285" evidence="2">
    <location>
        <begin position="93"/>
        <end position="181"/>
    </location>
</feature>
<dbReference type="InterPro" id="IPR010707">
    <property type="entry name" value="DUF1285"/>
</dbReference>
<feature type="domain" description="DUF1285" evidence="1">
    <location>
        <begin position="24"/>
        <end position="89"/>
    </location>
</feature>
<reference evidence="3 4" key="1">
    <citation type="submission" date="2011-10" db="EMBL/GenBank/DDBJ databases">
        <authorList>
            <person name="Quillaguamn J."/>
            <person name="Guzmn D."/>
            <person name="Balderrama-Subieta A."/>
            <person name="Cardona-Ortuo C."/>
            <person name="Guevara-Martnez M."/>
            <person name="Callisaya-Quispe N."/>
        </authorList>
    </citation>
    <scope>NUCLEOTIDE SEQUENCE [LARGE SCALE GENOMIC DNA]</scope>
    <source>
        <strain evidence="3 4">LC1</strain>
    </source>
</reference>
<name>A0A7U9BY46_9GAMM</name>
<dbReference type="AlphaFoldDB" id="A0A7U9BY46"/>
<dbReference type="InterPro" id="IPR023361">
    <property type="entry name" value="DUF1285_beta_roll_sf"/>
</dbReference>
<sequence>MGDMNIDRLLQQGSGDEERAGAIPPLDQWHPALSGDMNIFIHADGSWSHEGQPFARPKVARLLATLLRLDDEGYCLVTPVERWRIKVEDLPLVAVEADFRDGAWWFTTQFDDVVRLDAEHPLLITLTPQGEAVPQLPVRFGLAARLHRNVYYQLVEAAEARELGSGKSELGLTSDGQWFALGQLDDELLGEAP</sequence>
<evidence type="ECO:0000259" key="1">
    <source>
        <dbReference type="Pfam" id="PF06938"/>
    </source>
</evidence>
<protein>
    <recommendedName>
        <fullName evidence="5">DUF1285 domain-containing protein</fullName>
    </recommendedName>
</protein>
<evidence type="ECO:0000259" key="2">
    <source>
        <dbReference type="Pfam" id="PF21028"/>
    </source>
</evidence>
<dbReference type="Pfam" id="PF06938">
    <property type="entry name" value="DUF1285_N"/>
    <property type="match status" value="1"/>
</dbReference>
<dbReference type="InterPro" id="IPR048341">
    <property type="entry name" value="DUF1285_N"/>
</dbReference>
<organism evidence="3 4">
    <name type="scientific">Vreelandella boliviensis LC1</name>
    <dbReference type="NCBI Taxonomy" id="1072583"/>
    <lineage>
        <taxon>Bacteria</taxon>
        <taxon>Pseudomonadati</taxon>
        <taxon>Pseudomonadota</taxon>
        <taxon>Gammaproteobacteria</taxon>
        <taxon>Oceanospirillales</taxon>
        <taxon>Halomonadaceae</taxon>
        <taxon>Vreelandella</taxon>
    </lineage>
</organism>
<proteinExistence type="predicted"/>
<dbReference type="Gene3D" id="3.10.540.10">
    <property type="entry name" value="duf1285 like domain"/>
    <property type="match status" value="1"/>
</dbReference>